<sequence length="461" mass="51544">MAALLLCQGAHPDTPTKTGLTALHMAAQEDRVAIAEILREHEADLDPCTKMGYTPLIVACHYGNVKMVNFLLQHGANVDATTKSGYTPLHQAAQQGNTHIINVLLQHGARPNTLTVNGNTALDIARRLGYISVVDTLKVVTEEVITKTTTVTEKHKLNVPETMTEMLDVSDEEGEDTMTGEGGEYLRPEDLQDLGDDSLPGQYLEGMNYMHISLDAVRSDSLRSFGSDRSQPPLRHHGYLSKDIKLMEGSQEMAMLSVESCGRSWGTEHPDNITSSPFHSGRSSPYLDQDNSSFLVSFMVDARGGAMRGCRHNGLRIIIPPRKCSAPTRVTCRLVKRHRVATMPPLVEGDGTIPGVRDTCLLQREIKREKGPPTVEKKRESERDPLTAKKERERDSPTVKKERERLTYCEERERETHLKLREREGDLIHSEPVALSVSGWTHFPCSDIMRRYDSRRMAETL</sequence>
<keyword evidence="7" id="KW-1185">Reference proteome</keyword>
<dbReference type="PANTHER" id="PTHR24123:SF49">
    <property type="entry name" value="ANKYRIN-2-LIKE ISOFORM X1"/>
    <property type="match status" value="1"/>
</dbReference>
<name>A0A8T2MWS0_9TELE</name>
<feature type="repeat" description="ANK" evidence="3">
    <location>
        <begin position="51"/>
        <end position="83"/>
    </location>
</feature>
<feature type="domain" description="ZU5" evidence="5">
    <location>
        <begin position="292"/>
        <end position="382"/>
    </location>
</feature>
<dbReference type="Pfam" id="PF00791">
    <property type="entry name" value="ZU5"/>
    <property type="match status" value="1"/>
</dbReference>
<dbReference type="PRINTS" id="PR01415">
    <property type="entry name" value="ANKYRIN"/>
</dbReference>
<dbReference type="Pfam" id="PF12796">
    <property type="entry name" value="Ank_2"/>
    <property type="match status" value="1"/>
</dbReference>
<comment type="caution">
    <text evidence="6">The sequence shown here is derived from an EMBL/GenBank/DDBJ whole genome shotgun (WGS) entry which is preliminary data.</text>
</comment>
<feature type="repeat" description="ANK" evidence="3">
    <location>
        <begin position="84"/>
        <end position="116"/>
    </location>
</feature>
<dbReference type="SMART" id="SM00248">
    <property type="entry name" value="ANK"/>
    <property type="match status" value="3"/>
</dbReference>
<accession>A0A8T2MWS0</accession>
<evidence type="ECO:0000256" key="3">
    <source>
        <dbReference type="PROSITE-ProRule" id="PRU00023"/>
    </source>
</evidence>
<dbReference type="EMBL" id="JAFBMS010000845">
    <property type="protein sequence ID" value="KAG9329912.1"/>
    <property type="molecule type" value="Genomic_DNA"/>
</dbReference>
<dbReference type="Gene3D" id="1.25.40.20">
    <property type="entry name" value="Ankyrin repeat-containing domain"/>
    <property type="match status" value="1"/>
</dbReference>
<evidence type="ECO:0000256" key="4">
    <source>
        <dbReference type="SAM" id="MobiDB-lite"/>
    </source>
</evidence>
<protein>
    <recommendedName>
        <fullName evidence="5">ZU5 domain-containing protein</fullName>
    </recommendedName>
</protein>
<gene>
    <name evidence="6" type="ORF">JZ751_028609</name>
</gene>
<dbReference type="SMART" id="SM00218">
    <property type="entry name" value="ZU5"/>
    <property type="match status" value="1"/>
</dbReference>
<feature type="region of interest" description="Disordered" evidence="4">
    <location>
        <begin position="170"/>
        <end position="192"/>
    </location>
</feature>
<evidence type="ECO:0000256" key="1">
    <source>
        <dbReference type="ARBA" id="ARBA00022737"/>
    </source>
</evidence>
<evidence type="ECO:0000313" key="6">
    <source>
        <dbReference type="EMBL" id="KAG9329912.1"/>
    </source>
</evidence>
<dbReference type="InterPro" id="IPR051165">
    <property type="entry name" value="Multifunctional_ANK_Repeat"/>
</dbReference>
<dbReference type="Proteomes" id="UP000824540">
    <property type="component" value="Unassembled WGS sequence"/>
</dbReference>
<dbReference type="Gene3D" id="2.60.220.30">
    <property type="match status" value="1"/>
</dbReference>
<dbReference type="InterPro" id="IPR036770">
    <property type="entry name" value="Ankyrin_rpt-contain_sf"/>
</dbReference>
<dbReference type="AlphaFoldDB" id="A0A8T2MWS0"/>
<organism evidence="6 7">
    <name type="scientific">Albula glossodonta</name>
    <name type="common">roundjaw bonefish</name>
    <dbReference type="NCBI Taxonomy" id="121402"/>
    <lineage>
        <taxon>Eukaryota</taxon>
        <taxon>Metazoa</taxon>
        <taxon>Chordata</taxon>
        <taxon>Craniata</taxon>
        <taxon>Vertebrata</taxon>
        <taxon>Euteleostomi</taxon>
        <taxon>Actinopterygii</taxon>
        <taxon>Neopterygii</taxon>
        <taxon>Teleostei</taxon>
        <taxon>Albuliformes</taxon>
        <taxon>Albulidae</taxon>
        <taxon>Albula</taxon>
    </lineage>
</organism>
<dbReference type="InterPro" id="IPR000906">
    <property type="entry name" value="ZU5_dom"/>
</dbReference>
<evidence type="ECO:0000256" key="2">
    <source>
        <dbReference type="ARBA" id="ARBA00023043"/>
    </source>
</evidence>
<dbReference type="OrthoDB" id="8918488at2759"/>
<keyword evidence="2 3" id="KW-0040">ANK repeat</keyword>
<evidence type="ECO:0000313" key="7">
    <source>
        <dbReference type="Proteomes" id="UP000824540"/>
    </source>
</evidence>
<dbReference type="PANTHER" id="PTHR24123">
    <property type="entry name" value="ANKYRIN REPEAT-CONTAINING"/>
    <property type="match status" value="1"/>
</dbReference>
<dbReference type="PROSITE" id="PS50088">
    <property type="entry name" value="ANK_REPEAT"/>
    <property type="match status" value="3"/>
</dbReference>
<evidence type="ECO:0000259" key="5">
    <source>
        <dbReference type="SMART" id="SM00218"/>
    </source>
</evidence>
<reference evidence="6" key="1">
    <citation type="thesis" date="2021" institute="BYU ScholarsArchive" country="Provo, UT, USA">
        <title>Applications of and Algorithms for Genome Assembly and Genomic Analyses with an Emphasis on Marine Teleosts.</title>
        <authorList>
            <person name="Pickett B.D."/>
        </authorList>
    </citation>
    <scope>NUCLEOTIDE SEQUENCE</scope>
    <source>
        <strain evidence="6">HI-2016</strain>
    </source>
</reference>
<dbReference type="PROSITE" id="PS50297">
    <property type="entry name" value="ANK_REP_REGION"/>
    <property type="match status" value="3"/>
</dbReference>
<feature type="repeat" description="ANK" evidence="3">
    <location>
        <begin position="18"/>
        <end position="50"/>
    </location>
</feature>
<keyword evidence="1" id="KW-0677">Repeat</keyword>
<dbReference type="SUPFAM" id="SSF48403">
    <property type="entry name" value="Ankyrin repeat"/>
    <property type="match status" value="1"/>
</dbReference>
<feature type="region of interest" description="Disordered" evidence="4">
    <location>
        <begin position="364"/>
        <end position="407"/>
    </location>
</feature>
<dbReference type="Pfam" id="PF00023">
    <property type="entry name" value="Ank"/>
    <property type="match status" value="1"/>
</dbReference>
<dbReference type="InterPro" id="IPR002110">
    <property type="entry name" value="Ankyrin_rpt"/>
</dbReference>
<proteinExistence type="predicted"/>